<accession>A0A2Z4FQ92</accession>
<proteinExistence type="predicted"/>
<protein>
    <recommendedName>
        <fullName evidence="3">Tetratricopeptide repeat protein</fullName>
    </recommendedName>
</protein>
<dbReference type="EMBL" id="CP030032">
    <property type="protein sequence ID" value="AWV90804.1"/>
    <property type="molecule type" value="Genomic_DNA"/>
</dbReference>
<evidence type="ECO:0000313" key="1">
    <source>
        <dbReference type="EMBL" id="AWV90804.1"/>
    </source>
</evidence>
<dbReference type="KEGG" id="bsed:DN745_16355"/>
<reference evidence="1 2" key="1">
    <citation type="submission" date="2018-06" db="EMBL/GenBank/DDBJ databases">
        <title>Lujinxingia sediminis gen. nov. sp. nov., a new facultative anaerobic member of the class Deltaproteobacteria, and proposal of Lujinxingaceae fam. nov.</title>
        <authorList>
            <person name="Guo L.-Y."/>
            <person name="Li C.-M."/>
            <person name="Wang S."/>
            <person name="Du Z.-J."/>
        </authorList>
    </citation>
    <scope>NUCLEOTIDE SEQUENCE [LARGE SCALE GENOMIC DNA]</scope>
    <source>
        <strain evidence="1 2">FA350</strain>
    </source>
</reference>
<dbReference type="Proteomes" id="UP000249799">
    <property type="component" value="Chromosome"/>
</dbReference>
<name>A0A2Z4FQ92_9DELT</name>
<dbReference type="OrthoDB" id="5488485at2"/>
<sequence>MALLAFSAVGTLAYQVANRTAPEARVVQMTKTSTRCDSVREVVGPNMARWSENEWIVLASCYENQNDSLAAARVAKHGVHFYPRSETLYNIAGYHEISRGEYSRAIHTLRTGLRNVERPTSGVMANNLAWASLWVPNATSATEARALYQSALRYDTNSCETLHTGLWVEYALAMQNTSGIQQAQALRNFQNLRARYNSCESRVDDGQWKSMVEVVGASVLFEKIDHMLDPSTDLHGAYGVRSEGTQSVARVTNKLRENFSGTSIRALCDEAMPLTSTRADCVKSVSNAVQVARSAEAQRYQRHHGASTRNASKAFGCGLSRMAN</sequence>
<dbReference type="AlphaFoldDB" id="A0A2Z4FQ92"/>
<organism evidence="1 2">
    <name type="scientific">Bradymonas sediminis</name>
    <dbReference type="NCBI Taxonomy" id="1548548"/>
    <lineage>
        <taxon>Bacteria</taxon>
        <taxon>Deltaproteobacteria</taxon>
        <taxon>Bradymonadales</taxon>
        <taxon>Bradymonadaceae</taxon>
        <taxon>Bradymonas</taxon>
    </lineage>
</organism>
<evidence type="ECO:0000313" key="2">
    <source>
        <dbReference type="Proteomes" id="UP000249799"/>
    </source>
</evidence>
<evidence type="ECO:0008006" key="3">
    <source>
        <dbReference type="Google" id="ProtNLM"/>
    </source>
</evidence>
<keyword evidence="2" id="KW-1185">Reference proteome</keyword>
<dbReference type="SUPFAM" id="SSF48452">
    <property type="entry name" value="TPR-like"/>
    <property type="match status" value="1"/>
</dbReference>
<gene>
    <name evidence="1" type="ORF">DN745_16355</name>
</gene>
<dbReference type="Gene3D" id="1.25.40.10">
    <property type="entry name" value="Tetratricopeptide repeat domain"/>
    <property type="match status" value="1"/>
</dbReference>
<dbReference type="InterPro" id="IPR011990">
    <property type="entry name" value="TPR-like_helical_dom_sf"/>
</dbReference>